<reference evidence="3" key="1">
    <citation type="submission" date="2025-08" db="UniProtKB">
        <authorList>
            <consortium name="RefSeq"/>
        </authorList>
    </citation>
    <scope>IDENTIFICATION</scope>
    <source>
        <tissue evidence="3">Kidney</tissue>
    </source>
</reference>
<dbReference type="GeneID" id="105309117"/>
<name>A0A6P6C3Q4_PTEVA</name>
<dbReference type="AlphaFoldDB" id="A0A6P6C3Q4"/>
<keyword evidence="1" id="KW-1133">Transmembrane helix</keyword>
<protein>
    <submittedName>
        <fullName evidence="3">Uncharacterized protein LOC105309117</fullName>
    </submittedName>
</protein>
<dbReference type="Proteomes" id="UP000515202">
    <property type="component" value="Unplaced"/>
</dbReference>
<keyword evidence="2" id="KW-1185">Reference proteome</keyword>
<dbReference type="KEGG" id="pvp:105309117"/>
<evidence type="ECO:0000313" key="2">
    <source>
        <dbReference type="Proteomes" id="UP000515202"/>
    </source>
</evidence>
<dbReference type="GO" id="GO:0016020">
    <property type="term" value="C:membrane"/>
    <property type="evidence" value="ECO:0007669"/>
    <property type="project" value="InterPro"/>
</dbReference>
<dbReference type="PANTHER" id="PTHR15756:SF6">
    <property type="entry name" value="TRANSMEMBRANE PROTEIN 176A"/>
    <property type="match status" value="1"/>
</dbReference>
<dbReference type="RefSeq" id="XP_023381785.1">
    <property type="nucleotide sequence ID" value="XM_023526017.1"/>
</dbReference>
<feature type="transmembrane region" description="Helical" evidence="1">
    <location>
        <begin position="173"/>
        <end position="195"/>
    </location>
</feature>
<accession>A0A6P6C3Q4</accession>
<keyword evidence="1" id="KW-0812">Transmembrane</keyword>
<evidence type="ECO:0000313" key="3">
    <source>
        <dbReference type="RefSeq" id="XP_023381785.1"/>
    </source>
</evidence>
<proteinExistence type="predicted"/>
<organism evidence="2 3">
    <name type="scientific">Pteropus vampyrus</name>
    <name type="common">Large flying fox</name>
    <dbReference type="NCBI Taxonomy" id="132908"/>
    <lineage>
        <taxon>Eukaryota</taxon>
        <taxon>Metazoa</taxon>
        <taxon>Chordata</taxon>
        <taxon>Craniata</taxon>
        <taxon>Vertebrata</taxon>
        <taxon>Euteleostomi</taxon>
        <taxon>Mammalia</taxon>
        <taxon>Eutheria</taxon>
        <taxon>Laurasiatheria</taxon>
        <taxon>Chiroptera</taxon>
        <taxon>Yinpterochiroptera</taxon>
        <taxon>Pteropodoidea</taxon>
        <taxon>Pteropodidae</taxon>
        <taxon>Pteropodinae</taxon>
        <taxon>Pteropus</taxon>
    </lineage>
</organism>
<dbReference type="OrthoDB" id="9837693at2759"/>
<keyword evidence="1" id="KW-0472">Membrane</keyword>
<dbReference type="InterPro" id="IPR009281">
    <property type="entry name" value="TMEM176A/TMEM176B"/>
</dbReference>
<sequence>MPIGLGTADGSEGSLGPPQPTHIDVHIHLESALAQLLLTRCSLLWLPVPGATSQTRGSRWQWPPGVSTTYTFTLPFWNFHKAPGVAWKGRFWRRERGLNLAWPQHFSMSLKQRVLRPRESDPGLDILPVTLPRTTKLSSKQPSYGVSRGRASRELGGQTCEGRRGKRRRGLHFLSQTCSWFGLSPGVLAGVAAFIRDQGGGICWALLKALLTLAAFFTATAAISIGAYHFQSYYFTETF</sequence>
<evidence type="ECO:0000256" key="1">
    <source>
        <dbReference type="SAM" id="Phobius"/>
    </source>
</evidence>
<gene>
    <name evidence="3" type="primary">LOC105309117</name>
</gene>
<feature type="transmembrane region" description="Helical" evidence="1">
    <location>
        <begin position="207"/>
        <end position="230"/>
    </location>
</feature>
<dbReference type="PANTHER" id="PTHR15756">
    <property type="entry name" value="LR8/HCA112"/>
    <property type="match status" value="1"/>
</dbReference>